<evidence type="ECO:0000313" key="2">
    <source>
        <dbReference type="Proteomes" id="UP001244490"/>
    </source>
</evidence>
<dbReference type="GO" id="GO:0016787">
    <property type="term" value="F:hydrolase activity"/>
    <property type="evidence" value="ECO:0007669"/>
    <property type="project" value="UniProtKB-KW"/>
</dbReference>
<accession>A0AAW8AQX4</accession>
<feature type="non-terminal residue" evidence="1">
    <location>
        <position position="1"/>
    </location>
</feature>
<evidence type="ECO:0000313" key="1">
    <source>
        <dbReference type="EMBL" id="MDP0971120.1"/>
    </source>
</evidence>
<dbReference type="Proteomes" id="UP001244490">
    <property type="component" value="Unassembled WGS sequence"/>
</dbReference>
<dbReference type="RefSeq" id="WP_305202299.1">
    <property type="nucleotide sequence ID" value="NZ_JAUUIA010000339.1"/>
</dbReference>
<dbReference type="Pfam" id="PF17132">
    <property type="entry name" value="Glyco_hydro_106"/>
    <property type="match status" value="1"/>
</dbReference>
<dbReference type="EMBL" id="JAUUIA010000339">
    <property type="protein sequence ID" value="MDP0971120.1"/>
    <property type="molecule type" value="Genomic_DNA"/>
</dbReference>
<proteinExistence type="predicted"/>
<dbReference type="AlphaFoldDB" id="A0AAW8AQX4"/>
<organism evidence="1 2">
    <name type="scientific">Klebsiella pneumoniae</name>
    <dbReference type="NCBI Taxonomy" id="573"/>
    <lineage>
        <taxon>Bacteria</taxon>
        <taxon>Pseudomonadati</taxon>
        <taxon>Pseudomonadota</taxon>
        <taxon>Gammaproteobacteria</taxon>
        <taxon>Enterobacterales</taxon>
        <taxon>Enterobacteriaceae</taxon>
        <taxon>Klebsiella/Raoultella group</taxon>
        <taxon>Klebsiella</taxon>
        <taxon>Klebsiella pneumoniae complex</taxon>
    </lineage>
</organism>
<keyword evidence="1" id="KW-0378">Hydrolase</keyword>
<reference evidence="1" key="1">
    <citation type="submission" date="2023-07" db="EMBL/GenBank/DDBJ databases">
        <authorList>
            <person name="Peng Z."/>
        </authorList>
    </citation>
    <scope>NUCLEOTIDE SEQUENCE</scope>
    <source>
        <strain evidence="1">KP219</strain>
    </source>
</reference>
<comment type="caution">
    <text evidence="1">The sequence shown here is derived from an EMBL/GenBank/DDBJ whole genome shotgun (WGS) entry which is preliminary data.</text>
</comment>
<gene>
    <name evidence="1" type="ORF">Q6294_29705</name>
</gene>
<feature type="non-terminal residue" evidence="1">
    <location>
        <position position="92"/>
    </location>
</feature>
<name>A0AAW8AQX4_KLEPN</name>
<sequence length="92" mass="9985">ETLEKILSFAEQGVIVVGEPPAGIATLSGGEAEKTRFRKAVEALWGDSSQGVRKVGKGNVYTGSIESALTSENIQPDINVKFDDVRWLHRKT</sequence>
<protein>
    <submittedName>
        <fullName evidence="1">Glycosyl hydrolase</fullName>
    </submittedName>
</protein>